<comment type="caution">
    <text evidence="1">The sequence shown here is derived from an EMBL/GenBank/DDBJ whole genome shotgun (WGS) entry which is preliminary data.</text>
</comment>
<protein>
    <recommendedName>
        <fullName evidence="2">Transposase IS200-like domain-containing protein</fullName>
    </recommendedName>
</protein>
<dbReference type="GO" id="GO:0004803">
    <property type="term" value="F:transposase activity"/>
    <property type="evidence" value="ECO:0007669"/>
    <property type="project" value="InterPro"/>
</dbReference>
<evidence type="ECO:0000313" key="1">
    <source>
        <dbReference type="EMBL" id="HED11958.1"/>
    </source>
</evidence>
<name>A0A7V1LPU2_CALAY</name>
<dbReference type="PANTHER" id="PTHR34322">
    <property type="entry name" value="TRANSPOSASE, Y1_TNP DOMAIN-CONTAINING"/>
    <property type="match status" value="1"/>
</dbReference>
<gene>
    <name evidence="1" type="ORF">ENJ10_14805</name>
</gene>
<dbReference type="Proteomes" id="UP000886005">
    <property type="component" value="Unassembled WGS sequence"/>
</dbReference>
<sequence>MPDHFHLLVRVKQLQDLPGFENPEGRPGPVKPDLPGLRDLEGLLPGLISKQFSRFFNAYAKAINKQQCRSGSLFQKNFKRLPVDHPRYLPGLIYYIHANPQLHGLIDDFRNWPFSSYNKILEKRHSHLCKHAVISLFGDPNAYQGFHAINHDLKEIQRFRMEG</sequence>
<dbReference type="GO" id="GO:0003677">
    <property type="term" value="F:DNA binding"/>
    <property type="evidence" value="ECO:0007669"/>
    <property type="project" value="InterPro"/>
</dbReference>
<proteinExistence type="predicted"/>
<dbReference type="PANTHER" id="PTHR34322:SF2">
    <property type="entry name" value="TRANSPOSASE IS200-LIKE DOMAIN-CONTAINING PROTEIN"/>
    <property type="match status" value="1"/>
</dbReference>
<reference evidence="1" key="1">
    <citation type="journal article" date="2020" name="mSystems">
        <title>Genome- and Community-Level Interaction Insights into Carbon Utilization and Element Cycling Functions of Hydrothermarchaeota in Hydrothermal Sediment.</title>
        <authorList>
            <person name="Zhou Z."/>
            <person name="Liu Y."/>
            <person name="Xu W."/>
            <person name="Pan J."/>
            <person name="Luo Z.H."/>
            <person name="Li M."/>
        </authorList>
    </citation>
    <scope>NUCLEOTIDE SEQUENCE [LARGE SCALE GENOMIC DNA]</scope>
    <source>
        <strain evidence="1">HyVt-456</strain>
    </source>
</reference>
<dbReference type="Gene3D" id="3.30.70.1290">
    <property type="entry name" value="Transposase IS200-like"/>
    <property type="match status" value="1"/>
</dbReference>
<dbReference type="InterPro" id="IPR036515">
    <property type="entry name" value="Transposase_17_sf"/>
</dbReference>
<dbReference type="AlphaFoldDB" id="A0A7V1LPU2"/>
<organism evidence="1">
    <name type="scientific">Caldithrix abyssi</name>
    <dbReference type="NCBI Taxonomy" id="187145"/>
    <lineage>
        <taxon>Bacteria</taxon>
        <taxon>Pseudomonadati</taxon>
        <taxon>Calditrichota</taxon>
        <taxon>Calditrichia</taxon>
        <taxon>Calditrichales</taxon>
        <taxon>Calditrichaceae</taxon>
        <taxon>Caldithrix</taxon>
    </lineage>
</organism>
<dbReference type="EMBL" id="DRLD01000421">
    <property type="protein sequence ID" value="HED11958.1"/>
    <property type="molecule type" value="Genomic_DNA"/>
</dbReference>
<dbReference type="GO" id="GO:0006313">
    <property type="term" value="P:DNA transposition"/>
    <property type="evidence" value="ECO:0007669"/>
    <property type="project" value="InterPro"/>
</dbReference>
<dbReference type="SUPFAM" id="SSF143422">
    <property type="entry name" value="Transposase IS200-like"/>
    <property type="match status" value="1"/>
</dbReference>
<accession>A0A7V1LPU2</accession>
<evidence type="ECO:0008006" key="2">
    <source>
        <dbReference type="Google" id="ProtNLM"/>
    </source>
</evidence>